<evidence type="ECO:0000256" key="2">
    <source>
        <dbReference type="SAM" id="Coils"/>
    </source>
</evidence>
<keyword evidence="2" id="KW-0175">Coiled coil</keyword>
<feature type="coiled-coil region" evidence="2">
    <location>
        <begin position="528"/>
        <end position="555"/>
    </location>
</feature>
<evidence type="ECO:0000256" key="1">
    <source>
        <dbReference type="PROSITE-ProRule" id="PRU00047"/>
    </source>
</evidence>
<dbReference type="VEuPathDB" id="VectorBase:RSAN_029951"/>
<comment type="caution">
    <text evidence="5">The sequence shown here is derived from an EMBL/GenBank/DDBJ whole genome shotgun (WGS) entry which is preliminary data.</text>
</comment>
<dbReference type="PROSITE" id="PS50158">
    <property type="entry name" value="ZF_CCHC"/>
    <property type="match status" value="1"/>
</dbReference>
<feature type="compositionally biased region" description="Basic residues" evidence="3">
    <location>
        <begin position="348"/>
        <end position="388"/>
    </location>
</feature>
<dbReference type="AlphaFoldDB" id="A0A9D4PLF6"/>
<reference evidence="5" key="1">
    <citation type="journal article" date="2020" name="Cell">
        <title>Large-Scale Comparative Analyses of Tick Genomes Elucidate Their Genetic Diversity and Vector Capacities.</title>
        <authorList>
            <consortium name="Tick Genome and Microbiome Consortium (TIGMIC)"/>
            <person name="Jia N."/>
            <person name="Wang J."/>
            <person name="Shi W."/>
            <person name="Du L."/>
            <person name="Sun Y."/>
            <person name="Zhan W."/>
            <person name="Jiang J.F."/>
            <person name="Wang Q."/>
            <person name="Zhang B."/>
            <person name="Ji P."/>
            <person name="Bell-Sakyi L."/>
            <person name="Cui X.M."/>
            <person name="Yuan T.T."/>
            <person name="Jiang B.G."/>
            <person name="Yang W.F."/>
            <person name="Lam T.T."/>
            <person name="Chang Q.C."/>
            <person name="Ding S.J."/>
            <person name="Wang X.J."/>
            <person name="Zhu J.G."/>
            <person name="Ruan X.D."/>
            <person name="Zhao L."/>
            <person name="Wei J.T."/>
            <person name="Ye R.Z."/>
            <person name="Que T.C."/>
            <person name="Du C.H."/>
            <person name="Zhou Y.H."/>
            <person name="Cheng J.X."/>
            <person name="Dai P.F."/>
            <person name="Guo W.B."/>
            <person name="Han X.H."/>
            <person name="Huang E.J."/>
            <person name="Li L.F."/>
            <person name="Wei W."/>
            <person name="Gao Y.C."/>
            <person name="Liu J.Z."/>
            <person name="Shao H.Z."/>
            <person name="Wang X."/>
            <person name="Wang C.C."/>
            <person name="Yang T.C."/>
            <person name="Huo Q.B."/>
            <person name="Li W."/>
            <person name="Chen H.Y."/>
            <person name="Chen S.E."/>
            <person name="Zhou L.G."/>
            <person name="Ni X.B."/>
            <person name="Tian J.H."/>
            <person name="Sheng Y."/>
            <person name="Liu T."/>
            <person name="Pan Y.S."/>
            <person name="Xia L.Y."/>
            <person name="Li J."/>
            <person name="Zhao F."/>
            <person name="Cao W.C."/>
        </authorList>
    </citation>
    <scope>NUCLEOTIDE SEQUENCE</scope>
    <source>
        <strain evidence="5">Rsan-2018</strain>
    </source>
</reference>
<dbReference type="Proteomes" id="UP000821837">
    <property type="component" value="Chromosome 6"/>
</dbReference>
<keyword evidence="1" id="KW-0479">Metal-binding</keyword>
<dbReference type="InterPro" id="IPR001878">
    <property type="entry name" value="Znf_CCHC"/>
</dbReference>
<keyword evidence="1" id="KW-0863">Zinc-finger</keyword>
<dbReference type="InterPro" id="IPR036875">
    <property type="entry name" value="Znf_CCHC_sf"/>
</dbReference>
<feature type="coiled-coil region" evidence="2">
    <location>
        <begin position="472"/>
        <end position="499"/>
    </location>
</feature>
<feature type="compositionally biased region" description="Acidic residues" evidence="3">
    <location>
        <begin position="1"/>
        <end position="15"/>
    </location>
</feature>
<sequence length="648" mass="69950">MECDEAGTQVDDEENNRDSGWITVTRRRSEVKKAGGALGAQTPASKPTAEAPTPGFHGFGDIKKNIIRASKMPPLPRDETKIIVRPRGGLCISKVGPSVVAEAIWEAAGLDPGERNSDTMCPNPLQNIMVVSTPSQENVKHYVNVEAITVAGQDHEVSAYVAAPHATCKGVIRGIPLSDGPEAIDRKIVNARNPLALGAKRIKSTGVVIVLFDGYKVPNYVSYGGTLIKCTLYRKQVDVCYACGRLGHRSDVCPTPDASVCRACREAIQPNEHHVCEPICSLCGGKHLTASRDCKHRYQTPYVVRRRRGLKARAIQARSPSFDVDASIELNGCHHQDQPGPSATGGRSRSRGRSKTRGGSKSRSTSRARQKSRSRSGARSRSRTRSGSRARSGSSSRPDQGRADAAGTCPDTSPRPGYKYASGLQPSTAVHANEDQGRKKSNLTWADRVRSSDGEQPMQCDPPPEHARDAEVSRLRKENAELKETVSKMANEMAEFKKMLSALHSNTERETDTPVPVPAGEGPMATKRRAVVSKLKNTESQVEEIKQTLVTITANIKMVAESVASLTESVRQMQAVLSNPIEGLGAMNDRIAALENDVKLHKSEPHGASASNVKTVDRPGVHPAEGQNLRAALTSQGGDESRISNGQR</sequence>
<evidence type="ECO:0000259" key="4">
    <source>
        <dbReference type="PROSITE" id="PS50158"/>
    </source>
</evidence>
<feature type="compositionally biased region" description="Basic and acidic residues" evidence="3">
    <location>
        <begin position="463"/>
        <end position="472"/>
    </location>
</feature>
<organism evidence="5 6">
    <name type="scientific">Rhipicephalus sanguineus</name>
    <name type="common">Brown dog tick</name>
    <name type="synonym">Ixodes sanguineus</name>
    <dbReference type="NCBI Taxonomy" id="34632"/>
    <lineage>
        <taxon>Eukaryota</taxon>
        <taxon>Metazoa</taxon>
        <taxon>Ecdysozoa</taxon>
        <taxon>Arthropoda</taxon>
        <taxon>Chelicerata</taxon>
        <taxon>Arachnida</taxon>
        <taxon>Acari</taxon>
        <taxon>Parasitiformes</taxon>
        <taxon>Ixodida</taxon>
        <taxon>Ixodoidea</taxon>
        <taxon>Ixodidae</taxon>
        <taxon>Rhipicephalinae</taxon>
        <taxon>Rhipicephalus</taxon>
        <taxon>Rhipicephalus</taxon>
    </lineage>
</organism>
<keyword evidence="1" id="KW-0862">Zinc</keyword>
<keyword evidence="6" id="KW-1185">Reference proteome</keyword>
<dbReference type="GO" id="GO:0003676">
    <property type="term" value="F:nucleic acid binding"/>
    <property type="evidence" value="ECO:0007669"/>
    <property type="project" value="InterPro"/>
</dbReference>
<proteinExistence type="predicted"/>
<feature type="region of interest" description="Disordered" evidence="3">
    <location>
        <begin position="331"/>
        <end position="472"/>
    </location>
</feature>
<dbReference type="GO" id="GO:0008270">
    <property type="term" value="F:zinc ion binding"/>
    <property type="evidence" value="ECO:0007669"/>
    <property type="project" value="UniProtKB-KW"/>
</dbReference>
<gene>
    <name evidence="5" type="ORF">HPB52_004181</name>
</gene>
<feature type="domain" description="CCHC-type" evidence="4">
    <location>
        <begin position="240"/>
        <end position="254"/>
    </location>
</feature>
<evidence type="ECO:0000256" key="3">
    <source>
        <dbReference type="SAM" id="MobiDB-lite"/>
    </source>
</evidence>
<feature type="region of interest" description="Disordered" evidence="3">
    <location>
        <begin position="603"/>
        <end position="648"/>
    </location>
</feature>
<feature type="compositionally biased region" description="Polar residues" evidence="3">
    <location>
        <begin position="633"/>
        <end position="648"/>
    </location>
</feature>
<dbReference type="EMBL" id="JABSTV010001252">
    <property type="protein sequence ID" value="KAH7946764.1"/>
    <property type="molecule type" value="Genomic_DNA"/>
</dbReference>
<protein>
    <recommendedName>
        <fullName evidence="4">CCHC-type domain-containing protein</fullName>
    </recommendedName>
</protein>
<feature type="region of interest" description="Disordered" evidence="3">
    <location>
        <begin position="1"/>
        <end position="60"/>
    </location>
</feature>
<reference evidence="5" key="2">
    <citation type="submission" date="2021-09" db="EMBL/GenBank/DDBJ databases">
        <authorList>
            <person name="Jia N."/>
            <person name="Wang J."/>
            <person name="Shi W."/>
            <person name="Du L."/>
            <person name="Sun Y."/>
            <person name="Zhan W."/>
            <person name="Jiang J."/>
            <person name="Wang Q."/>
            <person name="Zhang B."/>
            <person name="Ji P."/>
            <person name="Sakyi L.B."/>
            <person name="Cui X."/>
            <person name="Yuan T."/>
            <person name="Jiang B."/>
            <person name="Yang W."/>
            <person name="Lam T.T.-Y."/>
            <person name="Chang Q."/>
            <person name="Ding S."/>
            <person name="Wang X."/>
            <person name="Zhu J."/>
            <person name="Ruan X."/>
            <person name="Zhao L."/>
            <person name="Wei J."/>
            <person name="Que T."/>
            <person name="Du C."/>
            <person name="Cheng J."/>
            <person name="Dai P."/>
            <person name="Han X."/>
            <person name="Huang E."/>
            <person name="Gao Y."/>
            <person name="Liu J."/>
            <person name="Shao H."/>
            <person name="Ye R."/>
            <person name="Li L."/>
            <person name="Wei W."/>
            <person name="Wang X."/>
            <person name="Wang C."/>
            <person name="Huo Q."/>
            <person name="Li W."/>
            <person name="Guo W."/>
            <person name="Chen H."/>
            <person name="Chen S."/>
            <person name="Zhou L."/>
            <person name="Zhou L."/>
            <person name="Ni X."/>
            <person name="Tian J."/>
            <person name="Zhou Y."/>
            <person name="Sheng Y."/>
            <person name="Liu T."/>
            <person name="Pan Y."/>
            <person name="Xia L."/>
            <person name="Li J."/>
            <person name="Zhao F."/>
            <person name="Cao W."/>
        </authorList>
    </citation>
    <scope>NUCLEOTIDE SEQUENCE</scope>
    <source>
        <strain evidence="5">Rsan-2018</strain>
        <tissue evidence="5">Larvae</tissue>
    </source>
</reference>
<accession>A0A9D4PLF6</accession>
<evidence type="ECO:0000313" key="5">
    <source>
        <dbReference type="EMBL" id="KAH7946764.1"/>
    </source>
</evidence>
<evidence type="ECO:0000313" key="6">
    <source>
        <dbReference type="Proteomes" id="UP000821837"/>
    </source>
</evidence>
<dbReference type="SUPFAM" id="SSF57756">
    <property type="entry name" value="Retrovirus zinc finger-like domains"/>
    <property type="match status" value="1"/>
</dbReference>
<name>A0A9D4PLF6_RHISA</name>